<feature type="transmembrane region" description="Helical" evidence="6">
    <location>
        <begin position="265"/>
        <end position="291"/>
    </location>
</feature>
<dbReference type="Pfam" id="PF04024">
    <property type="entry name" value="PspC"/>
    <property type="match status" value="1"/>
</dbReference>
<comment type="subcellular location">
    <subcellularLocation>
        <location evidence="1">Cell membrane</location>
        <topology evidence="1">Single-pass membrane protein</topology>
    </subcellularLocation>
</comment>
<evidence type="ECO:0000259" key="9">
    <source>
        <dbReference type="Pfam" id="PF22744"/>
    </source>
</evidence>
<keyword evidence="3 6" id="KW-0812">Transmembrane</keyword>
<reference evidence="11" key="1">
    <citation type="journal article" date="2019" name="Int. J. Syst. Evol. Microbiol.">
        <title>The Global Catalogue of Microorganisms (GCM) 10K type strain sequencing project: providing services to taxonomists for standard genome sequencing and annotation.</title>
        <authorList>
            <consortium name="The Broad Institute Genomics Platform"/>
            <consortium name="The Broad Institute Genome Sequencing Center for Infectious Disease"/>
            <person name="Wu L."/>
            <person name="Ma J."/>
        </authorList>
    </citation>
    <scope>NUCLEOTIDE SEQUENCE [LARGE SCALE GENOMIC DNA]</scope>
    <source>
        <strain evidence="11">KCTC 32514</strain>
    </source>
</reference>
<evidence type="ECO:0000259" key="7">
    <source>
        <dbReference type="Pfam" id="PF04024"/>
    </source>
</evidence>
<accession>A0ABW5ZU29</accession>
<dbReference type="InterPro" id="IPR054321">
    <property type="entry name" value="PspC-rel_TM"/>
</dbReference>
<feature type="domain" description="PspC-related transmembrane region" evidence="8">
    <location>
        <begin position="238"/>
        <end position="374"/>
    </location>
</feature>
<feature type="domain" description="PspC-related ToastRack" evidence="9">
    <location>
        <begin position="421"/>
        <end position="553"/>
    </location>
</feature>
<evidence type="ECO:0000313" key="10">
    <source>
        <dbReference type="EMBL" id="MFD2916016.1"/>
    </source>
</evidence>
<gene>
    <name evidence="10" type="ORF">ACFS29_10220</name>
</gene>
<dbReference type="EMBL" id="JBHUOS010000009">
    <property type="protein sequence ID" value="MFD2916016.1"/>
    <property type="molecule type" value="Genomic_DNA"/>
</dbReference>
<evidence type="ECO:0000256" key="3">
    <source>
        <dbReference type="ARBA" id="ARBA00022692"/>
    </source>
</evidence>
<dbReference type="Pfam" id="PF22744">
    <property type="entry name" value="Toast-rack_PspC-Cterm"/>
    <property type="match status" value="1"/>
</dbReference>
<comment type="caution">
    <text evidence="10">The sequence shown here is derived from an EMBL/GenBank/DDBJ whole genome shotgun (WGS) entry which is preliminary data.</text>
</comment>
<proteinExistence type="predicted"/>
<dbReference type="Proteomes" id="UP001597548">
    <property type="component" value="Unassembled WGS sequence"/>
</dbReference>
<keyword evidence="2" id="KW-1003">Cell membrane</keyword>
<feature type="transmembrane region" description="Helical" evidence="6">
    <location>
        <begin position="313"/>
        <end position="339"/>
    </location>
</feature>
<evidence type="ECO:0000256" key="6">
    <source>
        <dbReference type="SAM" id="Phobius"/>
    </source>
</evidence>
<dbReference type="PANTHER" id="PTHR33885">
    <property type="entry name" value="PHAGE SHOCK PROTEIN C"/>
    <property type="match status" value="1"/>
</dbReference>
<dbReference type="RefSeq" id="WP_194508030.1">
    <property type="nucleotide sequence ID" value="NZ_JADILU010000004.1"/>
</dbReference>
<evidence type="ECO:0000256" key="1">
    <source>
        <dbReference type="ARBA" id="ARBA00004162"/>
    </source>
</evidence>
<dbReference type="PANTHER" id="PTHR33885:SF3">
    <property type="entry name" value="PHAGE SHOCK PROTEIN C"/>
    <property type="match status" value="1"/>
</dbReference>
<evidence type="ECO:0000256" key="4">
    <source>
        <dbReference type="ARBA" id="ARBA00022989"/>
    </source>
</evidence>
<evidence type="ECO:0000313" key="11">
    <source>
        <dbReference type="Proteomes" id="UP001597548"/>
    </source>
</evidence>
<evidence type="ECO:0000259" key="8">
    <source>
        <dbReference type="Pfam" id="PF22571"/>
    </source>
</evidence>
<organism evidence="10 11">
    <name type="scientific">Psychroserpens luteus</name>
    <dbReference type="NCBI Taxonomy" id="1434066"/>
    <lineage>
        <taxon>Bacteria</taxon>
        <taxon>Pseudomonadati</taxon>
        <taxon>Bacteroidota</taxon>
        <taxon>Flavobacteriia</taxon>
        <taxon>Flavobacteriales</taxon>
        <taxon>Flavobacteriaceae</taxon>
        <taxon>Psychroserpens</taxon>
    </lineage>
</organism>
<name>A0ABW5ZU29_9FLAO</name>
<feature type="transmembrane region" description="Helical" evidence="6">
    <location>
        <begin position="351"/>
        <end position="373"/>
    </location>
</feature>
<dbReference type="InterPro" id="IPR052027">
    <property type="entry name" value="PspC"/>
</dbReference>
<evidence type="ECO:0000256" key="2">
    <source>
        <dbReference type="ARBA" id="ARBA00022475"/>
    </source>
</evidence>
<evidence type="ECO:0000256" key="5">
    <source>
        <dbReference type="ARBA" id="ARBA00023136"/>
    </source>
</evidence>
<sequence>MNKTVNINLAGIFFHIDEDAYLKLQRYLEAIKRSFTDSQGRSEIIADIEARIAELFTERVQNERQVIGNKEVDDVITIMGQPEDYLVDDEIFEDEPQQKTYSSKRTSTTKKLYRDTDNSYVGGVSSGLGHYFGIDAVWVRLIWILLIFGAGTGVLLYILLWIFVPEATTTSEKLQMKGEQVNISNIEKKIKDGFDSVSSAVQNVDFKKHGDKIKEGFENVSDSIQEGVKKADLPRQSERIKSSSSSFFEAIGNIFMFFLKLFAKFFGLIIMFVGAVTIISLIISLFSLSFLDSVHFPGVDFYSVTDTSGMPDWLMSILLFFFFGIIAFFVFYLGLKILISNMKSIGKTAKYTLLGLWIISFIALSITFIKFGLSYKEEGSSIKTEKLASIKANDTLTIRMTNNDLITSSYSRRFHNFKTAYNDNDEKILYSQAIRLIVRSTKDSVAKIRIERSARGLDFDDAKNRAKNIRYNFNLANNELLLDNYLTIPLDESRKDQKITVTVYLPEGAILYADENTYHYHSNDHYYNDILDHNMEERHLKIISNGVECLDCPIDEEFKTEVNIEDEEGNGLQINEEGIRAKSDTNSLQIDEDGIKAESETIRVNIDDNGINITTDDN</sequence>
<protein>
    <submittedName>
        <fullName evidence="10">PspC domain-containing protein</fullName>
    </submittedName>
</protein>
<keyword evidence="4 6" id="KW-1133">Transmembrane helix</keyword>
<feature type="transmembrane region" description="Helical" evidence="6">
    <location>
        <begin position="141"/>
        <end position="164"/>
    </location>
</feature>
<dbReference type="InterPro" id="IPR054319">
    <property type="entry name" value="PspC-rel_ToastRack"/>
</dbReference>
<dbReference type="Pfam" id="PF22571">
    <property type="entry name" value="LiaI-LiaF-TM_PspC"/>
    <property type="match status" value="1"/>
</dbReference>
<dbReference type="InterPro" id="IPR007168">
    <property type="entry name" value="Phageshock_PspC_N"/>
</dbReference>
<feature type="domain" description="Phage shock protein PspC N-terminal" evidence="7">
    <location>
        <begin position="110"/>
        <end position="167"/>
    </location>
</feature>
<keyword evidence="11" id="KW-1185">Reference proteome</keyword>
<keyword evidence="5 6" id="KW-0472">Membrane</keyword>